<evidence type="ECO:0000256" key="2">
    <source>
        <dbReference type="ARBA" id="ARBA00022898"/>
    </source>
</evidence>
<dbReference type="EC" id="4.4.1.11" evidence="5"/>
<proteinExistence type="inferred from homology"/>
<evidence type="ECO:0000313" key="5">
    <source>
        <dbReference type="EMBL" id="EXI76995.1"/>
    </source>
</evidence>
<feature type="modified residue" description="N6-(pyridoxal phosphate)lysine" evidence="3">
    <location>
        <position position="204"/>
    </location>
</feature>
<dbReference type="GO" id="GO:0030170">
    <property type="term" value="F:pyridoxal phosphate binding"/>
    <property type="evidence" value="ECO:0007669"/>
    <property type="project" value="InterPro"/>
</dbReference>
<protein>
    <submittedName>
        <fullName evidence="5">Methionine gamma-lyase</fullName>
        <ecNumber evidence="5">4.4.1.11</ecNumber>
    </submittedName>
</protein>
<dbReference type="Gene3D" id="3.40.640.10">
    <property type="entry name" value="Type I PLP-dependent aspartate aminotransferase-like (Major domain)"/>
    <property type="match status" value="1"/>
</dbReference>
<comment type="caution">
    <text evidence="5">The sequence shown here is derived from an EMBL/GenBank/DDBJ whole genome shotgun (WGS) entry which is preliminary data.</text>
</comment>
<dbReference type="EMBL" id="JEMX01000137">
    <property type="protein sequence ID" value="EXI76995.1"/>
    <property type="molecule type" value="Genomic_DNA"/>
</dbReference>
<dbReference type="InterPro" id="IPR015424">
    <property type="entry name" value="PyrdxlP-dep_Trfase"/>
</dbReference>
<dbReference type="GO" id="GO:0019346">
    <property type="term" value="P:transsulfuration"/>
    <property type="evidence" value="ECO:0007669"/>
    <property type="project" value="InterPro"/>
</dbReference>
<name>A0A011PJK6_9PROT</name>
<keyword evidence="2 3" id="KW-0663">Pyridoxal phosphate</keyword>
<dbReference type="Pfam" id="PF01053">
    <property type="entry name" value="Cys_Met_Meta_PP"/>
    <property type="match status" value="1"/>
</dbReference>
<comment type="cofactor">
    <cofactor evidence="1 4">
        <name>pyridoxal 5'-phosphate</name>
        <dbReference type="ChEBI" id="CHEBI:597326"/>
    </cofactor>
</comment>
<dbReference type="InterPro" id="IPR015422">
    <property type="entry name" value="PyrdxlP-dep_Trfase_small"/>
</dbReference>
<dbReference type="PIRSF" id="PIRSF001434">
    <property type="entry name" value="CGS"/>
    <property type="match status" value="1"/>
</dbReference>
<dbReference type="SUPFAM" id="SSF53383">
    <property type="entry name" value="PLP-dependent transferases"/>
    <property type="match status" value="1"/>
</dbReference>
<evidence type="ECO:0000256" key="4">
    <source>
        <dbReference type="RuleBase" id="RU362118"/>
    </source>
</evidence>
<dbReference type="GO" id="GO:0005737">
    <property type="term" value="C:cytoplasm"/>
    <property type="evidence" value="ECO:0007669"/>
    <property type="project" value="TreeGrafter"/>
</dbReference>
<dbReference type="FunFam" id="3.40.640.10:FF:000046">
    <property type="entry name" value="Cystathionine gamma-lyase"/>
    <property type="match status" value="1"/>
</dbReference>
<dbReference type="AlphaFoldDB" id="A0A011PJK6"/>
<comment type="similarity">
    <text evidence="4">Belongs to the trans-sulfuration enzymes family.</text>
</comment>
<organism evidence="5 6">
    <name type="scientific">Candidatus Accumulibacter appositus</name>
    <dbReference type="NCBI Taxonomy" id="1454003"/>
    <lineage>
        <taxon>Bacteria</taxon>
        <taxon>Pseudomonadati</taxon>
        <taxon>Pseudomonadota</taxon>
        <taxon>Betaproteobacteria</taxon>
        <taxon>Candidatus Accumulibacter</taxon>
    </lineage>
</organism>
<dbReference type="GO" id="GO:0018826">
    <property type="term" value="F:methionine gamma-lyase activity"/>
    <property type="evidence" value="ECO:0007669"/>
    <property type="project" value="UniProtKB-EC"/>
</dbReference>
<dbReference type="PANTHER" id="PTHR11808:SF80">
    <property type="entry name" value="CYSTATHIONINE GAMMA-LYASE"/>
    <property type="match status" value="1"/>
</dbReference>
<sequence>MAFSPASRVQDYLVFGEFGDVNPSITDSSTYTFLSPERMEELFEHEIEGCFLYSRHFNPTNKYLASALQRMEDGESAQVMASGMGAISTTLMTLCSAGDEVVCGRSIYGGTYALLKNLLPRFGVSTRFVDLRDHDAVRAAMTPRTRVVYCESLSNPLLEVADLPALAAIAHEHGAQLVVDNTFTPMILSPLRHGADIVVHSLTKFVNGTSDCVAGCVVSSHDFIAHLNDINAGPSMLLGPVLDSTRAASILKNLHSLHIRLRQHGANALYLASRLEELGHAVHYPGLASHAHHQLLTQLMNPGYGCGGMLTLDVGNLAAANRLMTLMQRDKVGYLAVSLGYFKTLFNTPGHSTSSEIPPAEREAAGLRDGLIRFSIGLDEDIAQTTERIDIAQTTERIENCLSEAEVRGSL</sequence>
<evidence type="ECO:0000256" key="1">
    <source>
        <dbReference type="ARBA" id="ARBA00001933"/>
    </source>
</evidence>
<dbReference type="PANTHER" id="PTHR11808">
    <property type="entry name" value="TRANS-SULFURATION ENZYME FAMILY MEMBER"/>
    <property type="match status" value="1"/>
</dbReference>
<dbReference type="InterPro" id="IPR015421">
    <property type="entry name" value="PyrdxlP-dep_Trfase_major"/>
</dbReference>
<accession>A0A011PJK6</accession>
<dbReference type="STRING" id="1454003.AW10_04120"/>
<evidence type="ECO:0000256" key="3">
    <source>
        <dbReference type="PIRSR" id="PIRSR001434-2"/>
    </source>
</evidence>
<dbReference type="Proteomes" id="UP000021816">
    <property type="component" value="Unassembled WGS sequence"/>
</dbReference>
<reference evidence="5 6" key="1">
    <citation type="submission" date="2014-02" db="EMBL/GenBank/DDBJ databases">
        <title>Expanding our view of genomic diversity in Candidatus Accumulibacter clades.</title>
        <authorList>
            <person name="Skennerton C.T."/>
            <person name="Barr J.J."/>
            <person name="Slater F.R."/>
            <person name="Bond P.L."/>
            <person name="Tyson G.W."/>
        </authorList>
    </citation>
    <scope>NUCLEOTIDE SEQUENCE [LARGE SCALE GENOMIC DNA]</scope>
    <source>
        <strain evidence="6">BA-92</strain>
    </source>
</reference>
<dbReference type="PATRIC" id="fig|1454003.3.peg.4185"/>
<evidence type="ECO:0000313" key="6">
    <source>
        <dbReference type="Proteomes" id="UP000021816"/>
    </source>
</evidence>
<dbReference type="InterPro" id="IPR000277">
    <property type="entry name" value="Cys/Met-Metab_PyrdxlP-dep_enz"/>
</dbReference>
<dbReference type="Gene3D" id="3.90.1150.10">
    <property type="entry name" value="Aspartate Aminotransferase, domain 1"/>
    <property type="match status" value="1"/>
</dbReference>
<gene>
    <name evidence="5" type="primary">mdeA_2</name>
    <name evidence="5" type="ORF">AW10_04120</name>
</gene>
<keyword evidence="5" id="KW-0456">Lyase</keyword>